<reference evidence="13 14" key="1">
    <citation type="submission" date="2020-11" db="EMBL/GenBank/DDBJ databases">
        <title>Draft genome sequencing of a Lachnospiraceae strain isolated from anoxic soil subjected to BSD treatment.</title>
        <authorList>
            <person name="Uek A."/>
            <person name="Tonouchi A."/>
        </authorList>
    </citation>
    <scope>NUCLEOTIDE SEQUENCE [LARGE SCALE GENOMIC DNA]</scope>
    <source>
        <strain evidence="13 14">TB5</strain>
    </source>
</reference>
<keyword evidence="5" id="KW-0902">Two-component regulatory system</keyword>
<dbReference type="InterPro" id="IPR001789">
    <property type="entry name" value="Sig_transdc_resp-reg_receiver"/>
</dbReference>
<evidence type="ECO:0000256" key="5">
    <source>
        <dbReference type="ARBA" id="ARBA00023012"/>
    </source>
</evidence>
<evidence type="ECO:0000256" key="8">
    <source>
        <dbReference type="ARBA" id="ARBA00023163"/>
    </source>
</evidence>
<evidence type="ECO:0000256" key="9">
    <source>
        <dbReference type="ARBA" id="ARBA00024867"/>
    </source>
</evidence>
<dbReference type="Gene3D" id="3.40.50.2300">
    <property type="match status" value="1"/>
</dbReference>
<dbReference type="CDD" id="cd17536">
    <property type="entry name" value="REC_YesN-like"/>
    <property type="match status" value="1"/>
</dbReference>
<dbReference type="Pfam" id="PF12833">
    <property type="entry name" value="HTH_18"/>
    <property type="match status" value="1"/>
</dbReference>
<name>A0A7R7EM04_9FIRM</name>
<organism evidence="13 14">
    <name type="scientific">Anaeromicropila herbilytica</name>
    <dbReference type="NCBI Taxonomy" id="2785025"/>
    <lineage>
        <taxon>Bacteria</taxon>
        <taxon>Bacillati</taxon>
        <taxon>Bacillota</taxon>
        <taxon>Clostridia</taxon>
        <taxon>Lachnospirales</taxon>
        <taxon>Lachnospiraceae</taxon>
        <taxon>Anaeromicropila</taxon>
    </lineage>
</organism>
<comment type="function">
    <text evidence="9">May play the central regulatory role in sporulation. It may be an element of the effector pathway responsible for the activation of sporulation genes in response to nutritional stress. Spo0A may act in concert with spo0H (a sigma factor) to control the expression of some genes that are critical to the sporulation process.</text>
</comment>
<keyword evidence="7 13" id="KW-0238">DNA-binding</keyword>
<gene>
    <name evidence="13" type="ORF">bsdtb5_25940</name>
</gene>
<proteinExistence type="predicted"/>
<dbReference type="InterPro" id="IPR018060">
    <property type="entry name" value="HTH_AraC"/>
</dbReference>
<dbReference type="SUPFAM" id="SSF52172">
    <property type="entry name" value="CheY-like"/>
    <property type="match status" value="1"/>
</dbReference>
<dbReference type="GO" id="GO:0005737">
    <property type="term" value="C:cytoplasm"/>
    <property type="evidence" value="ECO:0007669"/>
    <property type="project" value="UniProtKB-SubCell"/>
</dbReference>
<keyword evidence="3" id="KW-0963">Cytoplasm</keyword>
<dbReference type="Gene3D" id="1.10.10.60">
    <property type="entry name" value="Homeodomain-like"/>
    <property type="match status" value="2"/>
</dbReference>
<protein>
    <recommendedName>
        <fullName evidence="2">Stage 0 sporulation protein A homolog</fullName>
    </recommendedName>
</protein>
<dbReference type="EMBL" id="AP024169">
    <property type="protein sequence ID" value="BCN31299.1"/>
    <property type="molecule type" value="Genomic_DNA"/>
</dbReference>
<feature type="modified residue" description="4-aspartylphosphate" evidence="10">
    <location>
        <position position="55"/>
    </location>
</feature>
<dbReference type="InterPro" id="IPR011006">
    <property type="entry name" value="CheY-like_superfamily"/>
</dbReference>
<comment type="subcellular location">
    <subcellularLocation>
        <location evidence="1">Cytoplasm</location>
    </subcellularLocation>
</comment>
<feature type="domain" description="Response regulatory" evidence="12">
    <location>
        <begin position="3"/>
        <end position="120"/>
    </location>
</feature>
<evidence type="ECO:0000256" key="1">
    <source>
        <dbReference type="ARBA" id="ARBA00004496"/>
    </source>
</evidence>
<dbReference type="Pfam" id="PF00072">
    <property type="entry name" value="Response_reg"/>
    <property type="match status" value="1"/>
</dbReference>
<keyword evidence="4 10" id="KW-0597">Phosphoprotein</keyword>
<keyword evidence="8" id="KW-0804">Transcription</keyword>
<dbReference type="RefSeq" id="WP_271712429.1">
    <property type="nucleotide sequence ID" value="NZ_AP024169.1"/>
</dbReference>
<dbReference type="PROSITE" id="PS00041">
    <property type="entry name" value="HTH_ARAC_FAMILY_1"/>
    <property type="match status" value="1"/>
</dbReference>
<dbReference type="GO" id="GO:0000160">
    <property type="term" value="P:phosphorelay signal transduction system"/>
    <property type="evidence" value="ECO:0007669"/>
    <property type="project" value="UniProtKB-KW"/>
</dbReference>
<evidence type="ECO:0000256" key="3">
    <source>
        <dbReference type="ARBA" id="ARBA00022490"/>
    </source>
</evidence>
<evidence type="ECO:0000256" key="2">
    <source>
        <dbReference type="ARBA" id="ARBA00018672"/>
    </source>
</evidence>
<dbReference type="SUPFAM" id="SSF46689">
    <property type="entry name" value="Homeodomain-like"/>
    <property type="match status" value="2"/>
</dbReference>
<evidence type="ECO:0000259" key="11">
    <source>
        <dbReference type="PROSITE" id="PS01124"/>
    </source>
</evidence>
<evidence type="ECO:0000256" key="10">
    <source>
        <dbReference type="PROSITE-ProRule" id="PRU00169"/>
    </source>
</evidence>
<dbReference type="KEGG" id="ahb:bsdtb5_25940"/>
<keyword evidence="14" id="KW-1185">Reference proteome</keyword>
<dbReference type="SMART" id="SM00448">
    <property type="entry name" value="REC"/>
    <property type="match status" value="1"/>
</dbReference>
<dbReference type="SMART" id="SM00342">
    <property type="entry name" value="HTH_ARAC"/>
    <property type="match status" value="1"/>
</dbReference>
<feature type="domain" description="HTH araC/xylS-type" evidence="11">
    <location>
        <begin position="420"/>
        <end position="518"/>
    </location>
</feature>
<dbReference type="PANTHER" id="PTHR42713:SF3">
    <property type="entry name" value="TRANSCRIPTIONAL REGULATORY PROTEIN HPTR"/>
    <property type="match status" value="1"/>
</dbReference>
<dbReference type="Proteomes" id="UP000595897">
    <property type="component" value="Chromosome"/>
</dbReference>
<dbReference type="PROSITE" id="PS50110">
    <property type="entry name" value="RESPONSE_REGULATORY"/>
    <property type="match status" value="1"/>
</dbReference>
<dbReference type="InterPro" id="IPR009057">
    <property type="entry name" value="Homeodomain-like_sf"/>
</dbReference>
<evidence type="ECO:0000256" key="7">
    <source>
        <dbReference type="ARBA" id="ARBA00023125"/>
    </source>
</evidence>
<evidence type="ECO:0000256" key="6">
    <source>
        <dbReference type="ARBA" id="ARBA00023015"/>
    </source>
</evidence>
<dbReference type="PANTHER" id="PTHR42713">
    <property type="entry name" value="HISTIDINE KINASE-RELATED"/>
    <property type="match status" value="1"/>
</dbReference>
<evidence type="ECO:0000259" key="12">
    <source>
        <dbReference type="PROSITE" id="PS50110"/>
    </source>
</evidence>
<evidence type="ECO:0000313" key="14">
    <source>
        <dbReference type="Proteomes" id="UP000595897"/>
    </source>
</evidence>
<dbReference type="GO" id="GO:0003700">
    <property type="term" value="F:DNA-binding transcription factor activity"/>
    <property type="evidence" value="ECO:0007669"/>
    <property type="project" value="InterPro"/>
</dbReference>
<dbReference type="InterPro" id="IPR018062">
    <property type="entry name" value="HTH_AraC-typ_CS"/>
</dbReference>
<dbReference type="InterPro" id="IPR051552">
    <property type="entry name" value="HptR"/>
</dbReference>
<evidence type="ECO:0000313" key="13">
    <source>
        <dbReference type="EMBL" id="BCN31299.1"/>
    </source>
</evidence>
<dbReference type="InterPro" id="IPR020449">
    <property type="entry name" value="Tscrpt_reg_AraC-type_HTH"/>
</dbReference>
<sequence length="524" mass="60903">MMKVFIADDEINVRQGLKNIIDWKELGFDICGEAGNGVACLEGIMKENPDLVLLDIQMPKMQGIQVAKHAREQGYKGKIIILSGYSDFEYAKSAIPYGIDYYLLKPIDEDELTNAVTNVYRLIMKDKQEKGLAQQYFIKARGSILRDIILGRQNQAVLEDADKNLELKHLDLNRSCYRVLLIEQLSSNVEHLFGENDIQSLFHLYNNDLSDLEHVVIDNTNVLLIKGETLIHRISRVIESFEVMENATRGMSFIVAGKIVTNLNEIHNSYKTCRMIMDRKFFTPKDHFVIEESNYQLEKDMAYDVTEIESSKYHDMLYKNIESYNRAGIKETLQILNQNLMQSYHSEDSIKNFITGIFLHIKHDVKHDYKKCDIQLDSNTDIIATIQKMNFLYEIIHYVEDQMVQIIKAIGNSTCESILSDILHYIDLNFRKNLKLETIAAVFGYNSAYLGKVFTKNMGVNFNSYVDKVRINYAKELVLEDRLKVYEIAENVGYKNLDYFHRKFKRYVGYSPAEYRKLMKDNDE</sequence>
<dbReference type="PRINTS" id="PR00032">
    <property type="entry name" value="HTHARAC"/>
</dbReference>
<dbReference type="PROSITE" id="PS01124">
    <property type="entry name" value="HTH_ARAC_FAMILY_2"/>
    <property type="match status" value="1"/>
</dbReference>
<accession>A0A7R7EM04</accession>
<evidence type="ECO:0000256" key="4">
    <source>
        <dbReference type="ARBA" id="ARBA00022553"/>
    </source>
</evidence>
<keyword evidence="6" id="KW-0805">Transcription regulation</keyword>
<dbReference type="AlphaFoldDB" id="A0A7R7EM04"/>
<dbReference type="GO" id="GO:0043565">
    <property type="term" value="F:sequence-specific DNA binding"/>
    <property type="evidence" value="ECO:0007669"/>
    <property type="project" value="InterPro"/>
</dbReference>